<proteinExistence type="inferred from homology"/>
<evidence type="ECO:0000256" key="2">
    <source>
        <dbReference type="ARBA" id="ARBA00022448"/>
    </source>
</evidence>
<organism evidence="11 12">
    <name type="scientific">Pseudorhizobium tarimense</name>
    <dbReference type="NCBI Taxonomy" id="1079109"/>
    <lineage>
        <taxon>Bacteria</taxon>
        <taxon>Pseudomonadati</taxon>
        <taxon>Pseudomonadota</taxon>
        <taxon>Alphaproteobacteria</taxon>
        <taxon>Hyphomicrobiales</taxon>
        <taxon>Rhizobiaceae</taxon>
        <taxon>Rhizobium/Agrobacterium group</taxon>
        <taxon>Pseudorhizobium</taxon>
    </lineage>
</organism>
<feature type="domain" description="Tripartite ATP-independent periplasmic transporters DctQ component" evidence="10">
    <location>
        <begin position="35"/>
        <end position="159"/>
    </location>
</feature>
<evidence type="ECO:0000256" key="1">
    <source>
        <dbReference type="ARBA" id="ARBA00004429"/>
    </source>
</evidence>
<dbReference type="InterPro" id="IPR055348">
    <property type="entry name" value="DctQ"/>
</dbReference>
<evidence type="ECO:0000256" key="7">
    <source>
        <dbReference type="ARBA" id="ARBA00023136"/>
    </source>
</evidence>
<evidence type="ECO:0000256" key="6">
    <source>
        <dbReference type="ARBA" id="ARBA00022989"/>
    </source>
</evidence>
<gene>
    <name evidence="11" type="ORF">ABID21_004563</name>
</gene>
<evidence type="ECO:0000256" key="5">
    <source>
        <dbReference type="ARBA" id="ARBA00022692"/>
    </source>
</evidence>
<protein>
    <recommendedName>
        <fullName evidence="9">TRAP transporter small permease protein</fullName>
    </recommendedName>
</protein>
<accession>A0ABV2HDZ0</accession>
<feature type="transmembrane region" description="Helical" evidence="9">
    <location>
        <begin position="62"/>
        <end position="84"/>
    </location>
</feature>
<keyword evidence="4 9" id="KW-0997">Cell inner membrane</keyword>
<keyword evidence="5 9" id="KW-0812">Transmembrane</keyword>
<comment type="similarity">
    <text evidence="8 9">Belongs to the TRAP transporter small permease family.</text>
</comment>
<dbReference type="PANTHER" id="PTHR35011">
    <property type="entry name" value="2,3-DIKETO-L-GULONATE TRAP TRANSPORTER SMALL PERMEASE PROTEIN YIAM"/>
    <property type="match status" value="1"/>
</dbReference>
<dbReference type="EMBL" id="JBEPLJ010000025">
    <property type="protein sequence ID" value="MET3588427.1"/>
    <property type="molecule type" value="Genomic_DNA"/>
</dbReference>
<comment type="subcellular location">
    <subcellularLocation>
        <location evidence="1 9">Cell inner membrane</location>
        <topology evidence="1 9">Multi-pass membrane protein</topology>
    </subcellularLocation>
</comment>
<keyword evidence="3" id="KW-1003">Cell membrane</keyword>
<dbReference type="PANTHER" id="PTHR35011:SF11">
    <property type="entry name" value="TRAP TRANSPORTER SMALL PERMEASE PROTEIN"/>
    <property type="match status" value="1"/>
</dbReference>
<dbReference type="RefSeq" id="WP_247246160.1">
    <property type="nucleotide sequence ID" value="NZ_JALJRA010000026.1"/>
</dbReference>
<feature type="transmembrane region" description="Helical" evidence="9">
    <location>
        <begin position="96"/>
        <end position="116"/>
    </location>
</feature>
<dbReference type="InterPro" id="IPR007387">
    <property type="entry name" value="TRAP_DctQ"/>
</dbReference>
<evidence type="ECO:0000313" key="12">
    <source>
        <dbReference type="Proteomes" id="UP001549031"/>
    </source>
</evidence>
<keyword evidence="7 9" id="KW-0472">Membrane</keyword>
<keyword evidence="6 9" id="KW-1133">Transmembrane helix</keyword>
<sequence length="172" mass="18072">MPLRSSLVSAFLAVEGRVTQAAVALGTAGLAIASVVGLYQVVSRFVLHAPASWSEPLVQATLIWMTYVALAGAIRTGTLISVDLMLSVSTGRLRRLTKAIITVSILALLAVLFWFGTMLVWRVRSQTMAGLGISASWAYAALPVGSVLSALALVAHVLDPSETGDHRTENAG</sequence>
<comment type="function">
    <text evidence="9">Part of the tripartite ATP-independent periplasmic (TRAP) transport system.</text>
</comment>
<name>A0ABV2HDZ0_9HYPH</name>
<comment type="subunit">
    <text evidence="9">The complex comprises the extracytoplasmic solute receptor protein and the two transmembrane proteins.</text>
</comment>
<keyword evidence="2 9" id="KW-0813">Transport</keyword>
<evidence type="ECO:0000256" key="3">
    <source>
        <dbReference type="ARBA" id="ARBA00022475"/>
    </source>
</evidence>
<feature type="transmembrane region" description="Helical" evidence="9">
    <location>
        <begin position="21"/>
        <end position="42"/>
    </location>
</feature>
<comment type="caution">
    <text evidence="11">The sequence shown here is derived from an EMBL/GenBank/DDBJ whole genome shotgun (WGS) entry which is preliminary data.</text>
</comment>
<dbReference type="Proteomes" id="UP001549031">
    <property type="component" value="Unassembled WGS sequence"/>
</dbReference>
<evidence type="ECO:0000259" key="10">
    <source>
        <dbReference type="Pfam" id="PF04290"/>
    </source>
</evidence>
<evidence type="ECO:0000313" key="11">
    <source>
        <dbReference type="EMBL" id="MET3588427.1"/>
    </source>
</evidence>
<keyword evidence="12" id="KW-1185">Reference proteome</keyword>
<evidence type="ECO:0000256" key="8">
    <source>
        <dbReference type="ARBA" id="ARBA00038436"/>
    </source>
</evidence>
<dbReference type="Pfam" id="PF04290">
    <property type="entry name" value="DctQ"/>
    <property type="match status" value="1"/>
</dbReference>
<evidence type="ECO:0000256" key="4">
    <source>
        <dbReference type="ARBA" id="ARBA00022519"/>
    </source>
</evidence>
<reference evidence="11 12" key="1">
    <citation type="submission" date="2024-06" db="EMBL/GenBank/DDBJ databases">
        <title>Genomic Encyclopedia of Type Strains, Phase IV (KMG-IV): sequencing the most valuable type-strain genomes for metagenomic binning, comparative biology and taxonomic classification.</title>
        <authorList>
            <person name="Goeker M."/>
        </authorList>
    </citation>
    <scope>NUCLEOTIDE SEQUENCE [LARGE SCALE GENOMIC DNA]</scope>
    <source>
        <strain evidence="11 12">DSM 105042</strain>
    </source>
</reference>
<evidence type="ECO:0000256" key="9">
    <source>
        <dbReference type="RuleBase" id="RU369079"/>
    </source>
</evidence>
<feature type="transmembrane region" description="Helical" evidence="9">
    <location>
        <begin position="136"/>
        <end position="158"/>
    </location>
</feature>